<keyword evidence="4" id="KW-1185">Reference proteome</keyword>
<dbReference type="EMBL" id="JBITLV010000001">
    <property type="protein sequence ID" value="MFI7586308.1"/>
    <property type="molecule type" value="Genomic_DNA"/>
</dbReference>
<evidence type="ECO:0000259" key="2">
    <source>
        <dbReference type="PROSITE" id="PS51704"/>
    </source>
</evidence>
<feature type="domain" description="GP-PDE" evidence="2">
    <location>
        <begin position="51"/>
        <end position="284"/>
    </location>
</feature>
<reference evidence="3 4" key="1">
    <citation type="submission" date="2024-10" db="EMBL/GenBank/DDBJ databases">
        <title>The Natural Products Discovery Center: Release of the First 8490 Sequenced Strains for Exploring Actinobacteria Biosynthetic Diversity.</title>
        <authorList>
            <person name="Kalkreuter E."/>
            <person name="Kautsar S.A."/>
            <person name="Yang D."/>
            <person name="Bader C.D."/>
            <person name="Teijaro C.N."/>
            <person name="Fluegel L."/>
            <person name="Davis C.M."/>
            <person name="Simpson J.R."/>
            <person name="Lauterbach L."/>
            <person name="Steele A.D."/>
            <person name="Gui C."/>
            <person name="Meng S."/>
            <person name="Li G."/>
            <person name="Viehrig K."/>
            <person name="Ye F."/>
            <person name="Su P."/>
            <person name="Kiefer A.F."/>
            <person name="Nichols A."/>
            <person name="Cepeda A.J."/>
            <person name="Yan W."/>
            <person name="Fan B."/>
            <person name="Jiang Y."/>
            <person name="Adhikari A."/>
            <person name="Zheng C.-J."/>
            <person name="Schuster L."/>
            <person name="Cowan T.M."/>
            <person name="Smanski M.J."/>
            <person name="Chevrette M.G."/>
            <person name="De Carvalho L.P.S."/>
            <person name="Shen B."/>
        </authorList>
    </citation>
    <scope>NUCLEOTIDE SEQUENCE [LARGE SCALE GENOMIC DNA]</scope>
    <source>
        <strain evidence="3 4">NPDC049639</strain>
    </source>
</reference>
<dbReference type="PANTHER" id="PTHR46211">
    <property type="entry name" value="GLYCEROPHOSPHORYL DIESTER PHOSPHODIESTERASE"/>
    <property type="match status" value="1"/>
</dbReference>
<evidence type="ECO:0000256" key="1">
    <source>
        <dbReference type="SAM" id="MobiDB-lite"/>
    </source>
</evidence>
<accession>A0ABW8AJI9</accession>
<gene>
    <name evidence="3" type="ORF">ACIB24_04470</name>
</gene>
<feature type="region of interest" description="Disordered" evidence="1">
    <location>
        <begin position="1"/>
        <end position="22"/>
    </location>
</feature>
<dbReference type="InterPro" id="IPR017946">
    <property type="entry name" value="PLC-like_Pdiesterase_TIM-brl"/>
</dbReference>
<sequence>MLTVPRPRRSSELRPPAPAPDRALEAARNVGPDAVTLTGPVGTRYVGDGGPYVIAHRGGAALARENTLAAFDRSYALGVRYLETDVRMTSDGECVAVHDATLTRVTGAEARVDELTLSGIRRLGIGGDRVLRIADLLATFESAKFVFDLKDPKALPHLVALLHRAGATDRVCLAGARDRWLLAARELAGPALNTALGWEAVGRLVIAAKAGRRPVNLPPAEFVHLPRTLGRRKLLTRRVVDIAHDLGMRVMAWDVEDADAMHQMLDIGVDGLITDRPDLARDVLVERDAWVAPTAWPAPEKPVQGAEQEKRTMARARRLLSRGVASQGAASQGVVAP</sequence>
<dbReference type="InterPro" id="IPR030395">
    <property type="entry name" value="GP_PDE_dom"/>
</dbReference>
<dbReference type="PANTHER" id="PTHR46211:SF14">
    <property type="entry name" value="GLYCEROPHOSPHODIESTER PHOSPHODIESTERASE"/>
    <property type="match status" value="1"/>
</dbReference>
<dbReference type="Proteomes" id="UP001612915">
    <property type="component" value="Unassembled WGS sequence"/>
</dbReference>
<dbReference type="PROSITE" id="PS51704">
    <property type="entry name" value="GP_PDE"/>
    <property type="match status" value="1"/>
</dbReference>
<evidence type="ECO:0000313" key="3">
    <source>
        <dbReference type="EMBL" id="MFI7586308.1"/>
    </source>
</evidence>
<evidence type="ECO:0000313" key="4">
    <source>
        <dbReference type="Proteomes" id="UP001612915"/>
    </source>
</evidence>
<dbReference type="SUPFAM" id="SSF51695">
    <property type="entry name" value="PLC-like phosphodiesterases"/>
    <property type="match status" value="1"/>
</dbReference>
<protein>
    <submittedName>
        <fullName evidence="3">Glycerophosphodiester phosphodiesterase family protein</fullName>
    </submittedName>
</protein>
<organism evidence="3 4">
    <name type="scientific">Spongisporangium articulatum</name>
    <dbReference type="NCBI Taxonomy" id="3362603"/>
    <lineage>
        <taxon>Bacteria</taxon>
        <taxon>Bacillati</taxon>
        <taxon>Actinomycetota</taxon>
        <taxon>Actinomycetes</taxon>
        <taxon>Kineosporiales</taxon>
        <taxon>Kineosporiaceae</taxon>
        <taxon>Spongisporangium</taxon>
    </lineage>
</organism>
<proteinExistence type="predicted"/>
<dbReference type="Pfam" id="PF03009">
    <property type="entry name" value="GDPD"/>
    <property type="match status" value="1"/>
</dbReference>
<dbReference type="Gene3D" id="3.20.20.190">
    <property type="entry name" value="Phosphatidylinositol (PI) phosphodiesterase"/>
    <property type="match status" value="1"/>
</dbReference>
<name>A0ABW8AJI9_9ACTN</name>
<dbReference type="RefSeq" id="WP_398275727.1">
    <property type="nucleotide sequence ID" value="NZ_JBITLV010000001.1"/>
</dbReference>
<comment type="caution">
    <text evidence="3">The sequence shown here is derived from an EMBL/GenBank/DDBJ whole genome shotgun (WGS) entry which is preliminary data.</text>
</comment>